<dbReference type="SMART" id="SM00823">
    <property type="entry name" value="PKS_PP"/>
    <property type="match status" value="1"/>
</dbReference>
<evidence type="ECO:0000259" key="3">
    <source>
        <dbReference type="PROSITE" id="PS50075"/>
    </source>
</evidence>
<dbReference type="InterPro" id="IPR051414">
    <property type="entry name" value="Adenylate-forming_Reductase"/>
</dbReference>
<sequence length="1012" mass="111294">MAIHTIDELLRDTAAKHPDATILSYFSDVTKSETYSASDLNLMSQRCALWYSKVLPKIRKSSDDAPLVVAILGPTNVEYIATYLALQRLGITVLFLSTRLAPPAYLHLFQKTKSNVVIAQPAFQTVMSQTKELMNGDLTVIPMLDHSYITTPNADDSSSLPCSIDPAKEYNRLGWIIHSSGSTGLPKPVGHFQKTAQGILASWKFSFKAMVTVPLFHTFGLHGFLKAIHTAKTCSILSADLPITGANLMQCVITNRPEIMFTVPYLIKLMAETDGSIPELAKLNRILYSGASCPQVLGDKLISGGATMISCMGSTEVGPVMMSSNGKEGWNWLIPTENAGPHLVWEEEDGGLFQMIVKGSWKALVAENRFDGSYATGDLFQKHPTKPMHFKYIGRRDDTIVMMNGEKANPIPLENAMRRNKLVDEAIAFGQGKATLGLIVIPSEQTRGMSTTQVVDAIMESVEEGNALVPAYARIYRDAIIVKPIGTWFRKTDKGTAIRAAFISNFTPDIEAYYEKLELDESSTGEALSEAEIRKLIRDTVLHSLQLKDTSILRDDTDFFSLGLDSLMAISIRRKLAQEINTNGQVLSSNVVFEKPNINALAAHLVSLSTGAITEQKESVEEVMTGLIEKYTNFQTHRPSGVIVEGEYVVLTGATGSIGSHILFTLLQRAEVKVVYCLVRASSLENASERVNSALSKAHLLESLSTEQRAKILALPSDLSDEHLGLPTRTYRSVLSRATAVIHNAWGVNFNMDVTSFEGQHIRGSSNLINFCLASPQNRIPSFNFISSVSTAMGRPEKTVPEVLPEFAHAMPMGYAHSKMVVEYICDAAAKKTGITARILRVGQVVGDTKHGMWNATEAVPLTVQAAVTVGALPVVPGDESVSWLPVDTTAAAVVDLSLQEKKESRVFNVCHPGLLKWNKDFLPALKKAGLKFEAVDGAEWVKRLESEQDPTKNPPIKLLDFFRMRYSGQATAEPYFETKASCKNSKSLRTVQNVDQDLVAKFVKHWKEECW</sequence>
<gene>
    <name evidence="4" type="ORF">PCON_13076</name>
</gene>
<dbReference type="SUPFAM" id="SSF47336">
    <property type="entry name" value="ACP-like"/>
    <property type="match status" value="1"/>
</dbReference>
<dbReference type="Pfam" id="PF00501">
    <property type="entry name" value="AMP-binding"/>
    <property type="match status" value="1"/>
</dbReference>
<dbReference type="Gene3D" id="3.40.50.720">
    <property type="entry name" value="NAD(P)-binding Rossmann-like Domain"/>
    <property type="match status" value="1"/>
</dbReference>
<dbReference type="OrthoDB" id="429813at2759"/>
<dbReference type="STRING" id="1076935.U4LLH7"/>
<dbReference type="InterPro" id="IPR042099">
    <property type="entry name" value="ANL_N_sf"/>
</dbReference>
<dbReference type="OMA" id="VWILHSS"/>
<evidence type="ECO:0000313" key="4">
    <source>
        <dbReference type="EMBL" id="CCX32427.2"/>
    </source>
</evidence>
<dbReference type="SUPFAM" id="SSF51735">
    <property type="entry name" value="NAD(P)-binding Rossmann-fold domains"/>
    <property type="match status" value="1"/>
</dbReference>
<dbReference type="Pfam" id="PF07993">
    <property type="entry name" value="NAD_binding_4"/>
    <property type="match status" value="1"/>
</dbReference>
<dbReference type="eggNOG" id="KOG1178">
    <property type="taxonomic scope" value="Eukaryota"/>
</dbReference>
<name>U4LLH7_PYROM</name>
<dbReference type="EMBL" id="HF935844">
    <property type="protein sequence ID" value="CCX32427.2"/>
    <property type="molecule type" value="Genomic_DNA"/>
</dbReference>
<feature type="domain" description="Carrier" evidence="3">
    <location>
        <begin position="528"/>
        <end position="609"/>
    </location>
</feature>
<dbReference type="InterPro" id="IPR013120">
    <property type="entry name" value="FAR_NAD-bd"/>
</dbReference>
<dbReference type="InterPro" id="IPR036736">
    <property type="entry name" value="ACP-like_sf"/>
</dbReference>
<dbReference type="Gene3D" id="1.10.1200.10">
    <property type="entry name" value="ACP-like"/>
    <property type="match status" value="1"/>
</dbReference>
<evidence type="ECO:0000256" key="2">
    <source>
        <dbReference type="ARBA" id="ARBA00022553"/>
    </source>
</evidence>
<dbReference type="InterPro" id="IPR000873">
    <property type="entry name" value="AMP-dep_synth/lig_dom"/>
</dbReference>
<dbReference type="InterPro" id="IPR036291">
    <property type="entry name" value="NAD(P)-bd_dom_sf"/>
</dbReference>
<evidence type="ECO:0000256" key="1">
    <source>
        <dbReference type="ARBA" id="ARBA00022450"/>
    </source>
</evidence>
<reference evidence="4 5" key="1">
    <citation type="journal article" date="2013" name="PLoS Genet.">
        <title>The genome and development-dependent transcriptomes of Pyronema confluens: a window into fungal evolution.</title>
        <authorList>
            <person name="Traeger S."/>
            <person name="Altegoer F."/>
            <person name="Freitag M."/>
            <person name="Gabaldon T."/>
            <person name="Kempken F."/>
            <person name="Kumar A."/>
            <person name="Marcet-Houben M."/>
            <person name="Poggeler S."/>
            <person name="Stajich J.E."/>
            <person name="Nowrousian M."/>
        </authorList>
    </citation>
    <scope>NUCLEOTIDE SEQUENCE [LARGE SCALE GENOMIC DNA]</scope>
    <source>
        <strain evidence="5">CBS 100304</strain>
        <tissue evidence="4">Vegetative mycelium</tissue>
    </source>
</reference>
<dbReference type="AlphaFoldDB" id="U4LLH7"/>
<dbReference type="Proteomes" id="UP000018144">
    <property type="component" value="Unassembled WGS sequence"/>
</dbReference>
<dbReference type="InterPro" id="IPR020845">
    <property type="entry name" value="AMP-binding_CS"/>
</dbReference>
<dbReference type="Pfam" id="PF00550">
    <property type="entry name" value="PP-binding"/>
    <property type="match status" value="1"/>
</dbReference>
<dbReference type="InterPro" id="IPR009081">
    <property type="entry name" value="PP-bd_ACP"/>
</dbReference>
<dbReference type="Pfam" id="PF23562">
    <property type="entry name" value="AMP-binding_C_3"/>
    <property type="match status" value="1"/>
</dbReference>
<dbReference type="PANTHER" id="PTHR43439">
    <property type="entry name" value="PHENYLACETATE-COENZYME A LIGASE"/>
    <property type="match status" value="1"/>
</dbReference>
<dbReference type="PROSITE" id="PS00455">
    <property type="entry name" value="AMP_BINDING"/>
    <property type="match status" value="1"/>
</dbReference>
<dbReference type="Gene3D" id="3.40.50.12780">
    <property type="entry name" value="N-terminal domain of ligase-like"/>
    <property type="match status" value="1"/>
</dbReference>
<proteinExistence type="predicted"/>
<evidence type="ECO:0000313" key="5">
    <source>
        <dbReference type="Proteomes" id="UP000018144"/>
    </source>
</evidence>
<dbReference type="SUPFAM" id="SSF56801">
    <property type="entry name" value="Acetyl-CoA synthetase-like"/>
    <property type="match status" value="1"/>
</dbReference>
<dbReference type="GO" id="GO:0031177">
    <property type="term" value="F:phosphopantetheine binding"/>
    <property type="evidence" value="ECO:0007669"/>
    <property type="project" value="InterPro"/>
</dbReference>
<dbReference type="PANTHER" id="PTHR43439:SF2">
    <property type="entry name" value="ENZYME, PUTATIVE (JCVI)-RELATED"/>
    <property type="match status" value="1"/>
</dbReference>
<dbReference type="InterPro" id="IPR020806">
    <property type="entry name" value="PKS_PP-bd"/>
</dbReference>
<organism evidence="4 5">
    <name type="scientific">Pyronema omphalodes (strain CBS 100304)</name>
    <name type="common">Pyronema confluens</name>
    <dbReference type="NCBI Taxonomy" id="1076935"/>
    <lineage>
        <taxon>Eukaryota</taxon>
        <taxon>Fungi</taxon>
        <taxon>Dikarya</taxon>
        <taxon>Ascomycota</taxon>
        <taxon>Pezizomycotina</taxon>
        <taxon>Pezizomycetes</taxon>
        <taxon>Pezizales</taxon>
        <taxon>Pyronemataceae</taxon>
        <taxon>Pyronema</taxon>
    </lineage>
</organism>
<accession>U4LLH7</accession>
<keyword evidence="2" id="KW-0597">Phosphoprotein</keyword>
<keyword evidence="1" id="KW-0596">Phosphopantetheine</keyword>
<keyword evidence="5" id="KW-1185">Reference proteome</keyword>
<protein>
    <submittedName>
        <fullName evidence="4">Similar to Linear gramicidin synthase subunit D acc. no. Q70LM4</fullName>
    </submittedName>
</protein>
<dbReference type="PROSITE" id="PS50075">
    <property type="entry name" value="CARRIER"/>
    <property type="match status" value="1"/>
</dbReference>